<evidence type="ECO:0000313" key="2">
    <source>
        <dbReference type="EMBL" id="KUG58399.1"/>
    </source>
</evidence>
<dbReference type="InterPro" id="IPR036388">
    <property type="entry name" value="WH-like_DNA-bd_sf"/>
</dbReference>
<dbReference type="AlphaFoldDB" id="A0A0W8IEN4"/>
<proteinExistence type="predicted"/>
<reference evidence="2 3" key="1">
    <citation type="submission" date="2015-12" db="EMBL/GenBank/DDBJ databases">
        <title>Serinicoccus chungangenesis strain CD08_5 genome sequencing and assembly.</title>
        <authorList>
            <person name="Chander A.M."/>
            <person name="Kaur G."/>
            <person name="Nair G.R."/>
            <person name="Dhawan D.K."/>
            <person name="Kochhar R.K."/>
            <person name="Mayilraj S."/>
            <person name="Bhadada S.K."/>
        </authorList>
    </citation>
    <scope>NUCLEOTIDE SEQUENCE [LARGE SCALE GENOMIC DNA]</scope>
    <source>
        <strain evidence="2 3">CD08_5</strain>
    </source>
</reference>
<sequence>MPQRNPSPHVARAVDAATLKAFAHPLRLRMYDYLKDHGAATASMLARAMGENTGQTSYHLRQLERHGLVEEDTARGSARERWWTSVGFSFGLDAVAEDAAARTAAQTVMLHQMEMRNARVQEWIARMESEDEAWAGIATSNEATAMLTFEEADALGDAIAATMTEHLERAKAARTEHGEEGARRVKLYQLLFPLPPEEPTDA</sequence>
<dbReference type="GO" id="GO:0003700">
    <property type="term" value="F:DNA-binding transcription factor activity"/>
    <property type="evidence" value="ECO:0007669"/>
    <property type="project" value="InterPro"/>
</dbReference>
<keyword evidence="3" id="KW-1185">Reference proteome</keyword>
<dbReference type="InterPro" id="IPR001845">
    <property type="entry name" value="HTH_ArsR_DNA-bd_dom"/>
</dbReference>
<dbReference type="CDD" id="cd00090">
    <property type="entry name" value="HTH_ARSR"/>
    <property type="match status" value="1"/>
</dbReference>
<dbReference type="InterPro" id="IPR011991">
    <property type="entry name" value="ArsR-like_HTH"/>
</dbReference>
<protein>
    <recommendedName>
        <fullName evidence="1">HTH arsR-type domain-containing protein</fullName>
    </recommendedName>
</protein>
<gene>
    <name evidence="2" type="ORF">AVL62_10825</name>
</gene>
<dbReference type="STRING" id="767452.AVL62_10825"/>
<dbReference type="EMBL" id="LQBL01000003">
    <property type="protein sequence ID" value="KUG58399.1"/>
    <property type="molecule type" value="Genomic_DNA"/>
</dbReference>
<dbReference type="Pfam" id="PF12840">
    <property type="entry name" value="HTH_20"/>
    <property type="match status" value="1"/>
</dbReference>
<comment type="caution">
    <text evidence="2">The sequence shown here is derived from an EMBL/GenBank/DDBJ whole genome shotgun (WGS) entry which is preliminary data.</text>
</comment>
<dbReference type="Gene3D" id="1.10.10.10">
    <property type="entry name" value="Winged helix-like DNA-binding domain superfamily/Winged helix DNA-binding domain"/>
    <property type="match status" value="1"/>
</dbReference>
<feature type="domain" description="HTH arsR-type" evidence="1">
    <location>
        <begin position="17"/>
        <end position="101"/>
    </location>
</feature>
<dbReference type="SUPFAM" id="SSF46785">
    <property type="entry name" value="Winged helix' DNA-binding domain"/>
    <property type="match status" value="1"/>
</dbReference>
<dbReference type="SMART" id="SM00418">
    <property type="entry name" value="HTH_ARSR"/>
    <property type="match status" value="1"/>
</dbReference>
<accession>A0A0W8IEN4</accession>
<dbReference type="RefSeq" id="WP_058890076.1">
    <property type="nucleotide sequence ID" value="NZ_LQBL01000003.1"/>
</dbReference>
<organism evidence="2 3">
    <name type="scientific">Serinicoccus chungangensis</name>
    <dbReference type="NCBI Taxonomy" id="767452"/>
    <lineage>
        <taxon>Bacteria</taxon>
        <taxon>Bacillati</taxon>
        <taxon>Actinomycetota</taxon>
        <taxon>Actinomycetes</taxon>
        <taxon>Micrococcales</taxon>
        <taxon>Ornithinimicrobiaceae</taxon>
        <taxon>Serinicoccus</taxon>
    </lineage>
</organism>
<evidence type="ECO:0000259" key="1">
    <source>
        <dbReference type="SMART" id="SM00418"/>
    </source>
</evidence>
<name>A0A0W8IEN4_9MICO</name>
<evidence type="ECO:0000313" key="3">
    <source>
        <dbReference type="Proteomes" id="UP000054837"/>
    </source>
</evidence>
<dbReference type="Proteomes" id="UP000054837">
    <property type="component" value="Unassembled WGS sequence"/>
</dbReference>
<dbReference type="InterPro" id="IPR036390">
    <property type="entry name" value="WH_DNA-bd_sf"/>
</dbReference>